<protein>
    <submittedName>
        <fullName evidence="1">Uncharacterized protein</fullName>
    </submittedName>
</protein>
<comment type="caution">
    <text evidence="1">The sequence shown here is derived from an EMBL/GenBank/DDBJ whole genome shotgun (WGS) entry which is preliminary data.</text>
</comment>
<accession>K1XGY5</accession>
<dbReference type="AlphaFoldDB" id="K1XGY5"/>
<sequence>MIFLLKINKPKIKYITMEENTITYTAKPLRGGWYAIYKNWIPTEPNKPGVGYSHPKRKQKQRVLKTKNPKKVIFSLEKQIPIPKRQE</sequence>
<organism evidence="1">
    <name type="scientific">uncultured bacterium</name>
    <name type="common">gcode 4</name>
    <dbReference type="NCBI Taxonomy" id="1234023"/>
    <lineage>
        <taxon>Bacteria</taxon>
        <taxon>environmental samples</taxon>
    </lineage>
</organism>
<gene>
    <name evidence="1" type="ORF">ACD_80C00211G0002</name>
</gene>
<proteinExistence type="predicted"/>
<dbReference type="EMBL" id="AMFJ01036218">
    <property type="protein sequence ID" value="EKD24541.1"/>
    <property type="molecule type" value="Genomic_DNA"/>
</dbReference>
<evidence type="ECO:0000313" key="1">
    <source>
        <dbReference type="EMBL" id="EKD24541.1"/>
    </source>
</evidence>
<reference evidence="1" key="1">
    <citation type="journal article" date="2012" name="Science">
        <title>Fermentation, hydrogen, and sulfur metabolism in multiple uncultivated bacterial phyla.</title>
        <authorList>
            <person name="Wrighton K.C."/>
            <person name="Thomas B.C."/>
            <person name="Sharon I."/>
            <person name="Miller C.S."/>
            <person name="Castelle C.J."/>
            <person name="VerBerkmoes N.C."/>
            <person name="Wilkins M.J."/>
            <person name="Hettich R.L."/>
            <person name="Lipton M.S."/>
            <person name="Williams K.H."/>
            <person name="Long P.E."/>
            <person name="Banfield J.F."/>
        </authorList>
    </citation>
    <scope>NUCLEOTIDE SEQUENCE [LARGE SCALE GENOMIC DNA]</scope>
</reference>
<name>K1XGY5_9BACT</name>